<evidence type="ECO:0000313" key="4">
    <source>
        <dbReference type="WBParaSite" id="NBR_0001396201-mRNA-1"/>
    </source>
</evidence>
<dbReference type="EMBL" id="UYSL01021201">
    <property type="protein sequence ID" value="VDL77552.1"/>
    <property type="molecule type" value="Genomic_DNA"/>
</dbReference>
<dbReference type="Proteomes" id="UP000271162">
    <property type="component" value="Unassembled WGS sequence"/>
</dbReference>
<evidence type="ECO:0000313" key="2">
    <source>
        <dbReference type="EMBL" id="VDL77552.1"/>
    </source>
</evidence>
<accession>A0A0N4YBU0</accession>
<keyword evidence="3" id="KW-1185">Reference proteome</keyword>
<protein>
    <submittedName>
        <fullName evidence="4">Conserved oligomeric Golgi complex subunit 7</fullName>
    </submittedName>
</protein>
<dbReference type="WBParaSite" id="NBR_0001396201-mRNA-1">
    <property type="protein sequence ID" value="NBR_0001396201-mRNA-1"/>
    <property type="gene ID" value="NBR_0001396201"/>
</dbReference>
<reference evidence="4" key="1">
    <citation type="submission" date="2017-02" db="UniProtKB">
        <authorList>
            <consortium name="WormBaseParasite"/>
        </authorList>
    </citation>
    <scope>IDENTIFICATION</scope>
</reference>
<organism evidence="4">
    <name type="scientific">Nippostrongylus brasiliensis</name>
    <name type="common">Rat hookworm</name>
    <dbReference type="NCBI Taxonomy" id="27835"/>
    <lineage>
        <taxon>Eukaryota</taxon>
        <taxon>Metazoa</taxon>
        <taxon>Ecdysozoa</taxon>
        <taxon>Nematoda</taxon>
        <taxon>Chromadorea</taxon>
        <taxon>Rhabditida</taxon>
        <taxon>Rhabditina</taxon>
        <taxon>Rhabditomorpha</taxon>
        <taxon>Strongyloidea</taxon>
        <taxon>Heligmosomidae</taxon>
        <taxon>Nippostrongylus</taxon>
    </lineage>
</organism>
<name>A0A0N4YBU0_NIPBR</name>
<evidence type="ECO:0000313" key="3">
    <source>
        <dbReference type="Proteomes" id="UP000271162"/>
    </source>
</evidence>
<dbReference type="AlphaFoldDB" id="A0A0N4YBU0"/>
<sequence>NQPLPWSAPPIARRTPPSSDDEDFGKSANGNKVIRLRMKRQRRRMVGVYRAIPEIDSMCRAVEDADYDKTDLFPLGLEPSDDEDATYPSSSILPTASLAVSSYSVDLSTQLYLIKKQLRLERHALLKQTDSQHRSLLSDASAPMNCQLSLDISHSWDDVTEFLMSEGFPKEKEPHRPRCYPQLTRIKVAQQAQSSILSLATMSDFYKALDELELAEVSMSPLAQALRAFDDRIQSLFNVTAVIAGRMDRMESATTVLLERNKFEDLVTSSLIVPGSGTDVRRALANVDCRATGAEQ</sequence>
<dbReference type="STRING" id="27835.A0A0N4YBU0"/>
<gene>
    <name evidence="2" type="ORF">NBR_LOCUS13963</name>
</gene>
<evidence type="ECO:0000256" key="1">
    <source>
        <dbReference type="SAM" id="MobiDB-lite"/>
    </source>
</evidence>
<reference evidence="2 3" key="2">
    <citation type="submission" date="2018-11" db="EMBL/GenBank/DDBJ databases">
        <authorList>
            <consortium name="Pathogen Informatics"/>
        </authorList>
    </citation>
    <scope>NUCLEOTIDE SEQUENCE [LARGE SCALE GENOMIC DNA]</scope>
</reference>
<feature type="region of interest" description="Disordered" evidence="1">
    <location>
        <begin position="1"/>
        <end position="30"/>
    </location>
</feature>
<proteinExistence type="predicted"/>